<comment type="caution">
    <text evidence="5">The sequence shown here is derived from an EMBL/GenBank/DDBJ whole genome shotgun (WGS) entry which is preliminary data.</text>
</comment>
<feature type="domain" description="Tryptophan synthase beta chain-like PALP" evidence="4">
    <location>
        <begin position="54"/>
        <end position="380"/>
    </location>
</feature>
<protein>
    <recommendedName>
        <fullName evidence="4">Tryptophan synthase beta chain-like PALP domain-containing protein</fullName>
    </recommendedName>
</protein>
<keyword evidence="3" id="KW-0663">Pyridoxal phosphate</keyword>
<evidence type="ECO:0000259" key="4">
    <source>
        <dbReference type="Pfam" id="PF00291"/>
    </source>
</evidence>
<evidence type="ECO:0000313" key="5">
    <source>
        <dbReference type="EMBL" id="KAL3776625.1"/>
    </source>
</evidence>
<dbReference type="InterPro" id="IPR027278">
    <property type="entry name" value="ACCD_DCysDesulf"/>
</dbReference>
<dbReference type="PANTHER" id="PTHR43780:SF2">
    <property type="entry name" value="1-AMINOCYCLOPROPANE-1-CARBOXYLATE DEAMINASE-RELATED"/>
    <property type="match status" value="1"/>
</dbReference>
<proteinExistence type="inferred from homology"/>
<comment type="similarity">
    <text evidence="2">Belongs to the ACC deaminase/D-cysteine desulfhydrase family.</text>
</comment>
<evidence type="ECO:0000313" key="6">
    <source>
        <dbReference type="Proteomes" id="UP001530400"/>
    </source>
</evidence>
<organism evidence="5 6">
    <name type="scientific">Cyclotella atomus</name>
    <dbReference type="NCBI Taxonomy" id="382360"/>
    <lineage>
        <taxon>Eukaryota</taxon>
        <taxon>Sar</taxon>
        <taxon>Stramenopiles</taxon>
        <taxon>Ochrophyta</taxon>
        <taxon>Bacillariophyta</taxon>
        <taxon>Coscinodiscophyceae</taxon>
        <taxon>Thalassiosirophycidae</taxon>
        <taxon>Stephanodiscales</taxon>
        <taxon>Stephanodiscaceae</taxon>
        <taxon>Cyclotella</taxon>
    </lineage>
</organism>
<accession>A0ABD3NSE1</accession>
<sequence length="421" mass="45470">MSFQSPDDAYPYQLPKWAEGKLTNVPPHGRLHLANLPTPIHKVRTATSGNKILSRLNELNISIYFKRDDATGGVELGGNKVRKLEFLLADALAKECDAVVTIGGEQSNHCRATAAASRMVGLSPHLILRTQRADAVHDQTESLGFTGNVLFDRMVGSTIYTCTAGEYGRLGSNKLVQEVCNYLIKSKTHNQPYPIGVGGSNGVGSFGYINGVDELMNQLQSFQEASPDFGLDHIVFATGSGGTAAGISLGISLAYGKLGNAHPASRGKDMPNIHACGVCDTPDYFYNTMADIAKEMGIALEESKVLEFVRDSVTVHQGKGKGYGFSTNEELDFITQFSLSTGIALDPVYSGKALYHFLTNVLEEDPEAYRNSNILFWHTGGALGIYEKGNDLSQTLESMSPVTRIDIYGKKAGESNVVDLS</sequence>
<keyword evidence="6" id="KW-1185">Reference proteome</keyword>
<evidence type="ECO:0000256" key="3">
    <source>
        <dbReference type="ARBA" id="ARBA00022898"/>
    </source>
</evidence>
<dbReference type="Gene3D" id="3.40.50.1100">
    <property type="match status" value="2"/>
</dbReference>
<evidence type="ECO:0000256" key="1">
    <source>
        <dbReference type="ARBA" id="ARBA00001933"/>
    </source>
</evidence>
<name>A0ABD3NSE1_9STRA</name>
<dbReference type="EMBL" id="JALLPJ020001090">
    <property type="protein sequence ID" value="KAL3776625.1"/>
    <property type="molecule type" value="Genomic_DNA"/>
</dbReference>
<comment type="cofactor">
    <cofactor evidence="1">
        <name>pyridoxal 5'-phosphate</name>
        <dbReference type="ChEBI" id="CHEBI:597326"/>
    </cofactor>
</comment>
<dbReference type="InterPro" id="IPR036052">
    <property type="entry name" value="TrpB-like_PALP_sf"/>
</dbReference>
<dbReference type="PANTHER" id="PTHR43780">
    <property type="entry name" value="1-AMINOCYCLOPROPANE-1-CARBOXYLATE DEAMINASE-RELATED"/>
    <property type="match status" value="1"/>
</dbReference>
<reference evidence="5 6" key="1">
    <citation type="submission" date="2024-10" db="EMBL/GenBank/DDBJ databases">
        <title>Updated reference genomes for cyclostephanoid diatoms.</title>
        <authorList>
            <person name="Roberts W.R."/>
            <person name="Alverson A.J."/>
        </authorList>
    </citation>
    <scope>NUCLEOTIDE SEQUENCE [LARGE SCALE GENOMIC DNA]</scope>
    <source>
        <strain evidence="5 6">AJA010-31</strain>
    </source>
</reference>
<dbReference type="AlphaFoldDB" id="A0ABD3NSE1"/>
<dbReference type="InterPro" id="IPR001926">
    <property type="entry name" value="TrpB-like_PALP"/>
</dbReference>
<evidence type="ECO:0000256" key="2">
    <source>
        <dbReference type="ARBA" id="ARBA00008639"/>
    </source>
</evidence>
<gene>
    <name evidence="5" type="ORF">ACHAWO_012257</name>
</gene>
<dbReference type="SUPFAM" id="SSF53686">
    <property type="entry name" value="Tryptophan synthase beta subunit-like PLP-dependent enzymes"/>
    <property type="match status" value="1"/>
</dbReference>
<dbReference type="GO" id="GO:0016846">
    <property type="term" value="F:carbon-sulfur lyase activity"/>
    <property type="evidence" value="ECO:0007669"/>
    <property type="project" value="UniProtKB-ARBA"/>
</dbReference>
<dbReference type="Pfam" id="PF00291">
    <property type="entry name" value="PALP"/>
    <property type="match status" value="1"/>
</dbReference>
<dbReference type="Proteomes" id="UP001530400">
    <property type="component" value="Unassembled WGS sequence"/>
</dbReference>